<evidence type="ECO:0000259" key="2">
    <source>
        <dbReference type="Pfam" id="PF02036"/>
    </source>
</evidence>
<dbReference type="Pfam" id="PF02036">
    <property type="entry name" value="SCP2"/>
    <property type="match status" value="1"/>
</dbReference>
<dbReference type="UniPathway" id="UPA00232"/>
<comment type="similarity">
    <text evidence="1">Belongs to the UbiJ family.</text>
</comment>
<organism evidence="3 4">
    <name type="scientific">SAR92 clade bacterium</name>
    <dbReference type="NCBI Taxonomy" id="2315479"/>
    <lineage>
        <taxon>Bacteria</taxon>
        <taxon>Pseudomonadati</taxon>
        <taxon>Pseudomonadota</taxon>
        <taxon>Gammaproteobacteria</taxon>
        <taxon>Cellvibrionales</taxon>
        <taxon>Porticoccaceae</taxon>
        <taxon>SAR92 clade</taxon>
    </lineage>
</organism>
<protein>
    <recommendedName>
        <fullName evidence="1">Ubiquinone biosynthesis accessory factor UbiJ</fullName>
    </recommendedName>
</protein>
<dbReference type="EMBL" id="SHBP01000008">
    <property type="protein sequence ID" value="RZO19800.1"/>
    <property type="molecule type" value="Genomic_DNA"/>
</dbReference>
<dbReference type="Proteomes" id="UP000315889">
    <property type="component" value="Unassembled WGS sequence"/>
</dbReference>
<dbReference type="HAMAP" id="MF_02215">
    <property type="entry name" value="UbiJ"/>
    <property type="match status" value="1"/>
</dbReference>
<evidence type="ECO:0000313" key="3">
    <source>
        <dbReference type="EMBL" id="RZO19800.1"/>
    </source>
</evidence>
<dbReference type="PANTHER" id="PTHR38693:SF1">
    <property type="entry name" value="UBIQUINONE BIOSYNTHESIS ACCESSORY FACTOR UBIJ"/>
    <property type="match status" value="1"/>
</dbReference>
<dbReference type="InterPro" id="IPR038989">
    <property type="entry name" value="UbiJ"/>
</dbReference>
<sequence>MLSLFKRTALEGAETLINTALTKDPASKRALSKLKGQVLLVESTLPPLTVAIEPTATGIQLHDDWDGDVAVTIDGTLIAMGAIAVNTKEPISFSGTGVNVSGNLDTLHQLNKIMGDVDIDWEGALAEIIGDVPAHLIAKGIRNSAVIRKDIVTRASTGVAEVAQEEFNLTPSKNEFEAMIPDIRQLSADADRLAARVKRLYHKITSSDPGALNS</sequence>
<name>A0A520MF24_9GAMM</name>
<proteinExistence type="inferred from homology"/>
<dbReference type="GO" id="GO:0005737">
    <property type="term" value="C:cytoplasm"/>
    <property type="evidence" value="ECO:0007669"/>
    <property type="project" value="UniProtKB-SubCell"/>
</dbReference>
<evidence type="ECO:0000256" key="1">
    <source>
        <dbReference type="HAMAP-Rule" id="MF_02215"/>
    </source>
</evidence>
<feature type="domain" description="SCP2" evidence="2">
    <location>
        <begin position="17"/>
        <end position="114"/>
    </location>
</feature>
<gene>
    <name evidence="1" type="primary">ubiJ</name>
    <name evidence="3" type="ORF">EVB03_06610</name>
</gene>
<evidence type="ECO:0000313" key="4">
    <source>
        <dbReference type="Proteomes" id="UP000315889"/>
    </source>
</evidence>
<keyword evidence="1" id="KW-0963">Cytoplasm</keyword>
<comment type="subcellular location">
    <subcellularLocation>
        <location evidence="1">Cytoplasm</location>
    </subcellularLocation>
</comment>
<reference evidence="3 4" key="1">
    <citation type="submission" date="2019-02" db="EMBL/GenBank/DDBJ databases">
        <title>Prokaryotic population dynamics and viral predation in marine succession experiment using metagenomics: the confinement effect.</title>
        <authorList>
            <person name="Haro-Moreno J.M."/>
            <person name="Rodriguez-Valera F."/>
            <person name="Lopez-Perez M."/>
        </authorList>
    </citation>
    <scope>NUCLEOTIDE SEQUENCE [LARGE SCALE GENOMIC DNA]</scope>
    <source>
        <strain evidence="3">MED-G170</strain>
    </source>
</reference>
<dbReference type="GO" id="GO:0006744">
    <property type="term" value="P:ubiquinone biosynthetic process"/>
    <property type="evidence" value="ECO:0007669"/>
    <property type="project" value="UniProtKB-UniRule"/>
</dbReference>
<comment type="caution">
    <text evidence="3">The sequence shown here is derived from an EMBL/GenBank/DDBJ whole genome shotgun (WGS) entry which is preliminary data.</text>
</comment>
<accession>A0A520MF24</accession>
<dbReference type="AlphaFoldDB" id="A0A520MF24"/>
<comment type="function">
    <text evidence="1">Required for ubiquinone (coenzyme Q) biosynthesis. Binds hydrophobic ubiquinone biosynthetic intermediates via its SCP2 domain and is essential for the stability of the Ubi complex. May constitute a docking platform where Ubi enzymes assemble and access their SCP2-bound polyprenyl substrates.</text>
</comment>
<dbReference type="InterPro" id="IPR003033">
    <property type="entry name" value="SCP2_sterol-bd_dom"/>
</dbReference>
<keyword evidence="1" id="KW-0831">Ubiquinone biosynthesis</keyword>
<dbReference type="PANTHER" id="PTHR38693">
    <property type="entry name" value="UBIQUINONE BIOSYNTHESIS PROTEIN UBIJ"/>
    <property type="match status" value="1"/>
</dbReference>
<comment type="pathway">
    <text evidence="1">Cofactor biosynthesis; ubiquinone biosynthesis.</text>
</comment>